<dbReference type="SUPFAM" id="SSF53706">
    <property type="entry name" value="Formate dehydrogenase/DMSO reductase, domains 1-3"/>
    <property type="match status" value="1"/>
</dbReference>
<gene>
    <name evidence="14" type="ordered locus">Q7C_1466</name>
</gene>
<feature type="domain" description="4Fe-4S Mo/W bis-MGD-type" evidence="12">
    <location>
        <begin position="240"/>
        <end position="296"/>
    </location>
</feature>
<comment type="similarity">
    <text evidence="2">In the C-terminal section; belongs to the prokaryotic molybdopterin-containing oxidoreductase family.</text>
</comment>
<dbReference type="Pfam" id="PF12838">
    <property type="entry name" value="Fer4_7"/>
    <property type="match status" value="1"/>
</dbReference>
<evidence type="ECO:0000256" key="3">
    <source>
        <dbReference type="ARBA" id="ARBA00022485"/>
    </source>
</evidence>
<evidence type="ECO:0000259" key="13">
    <source>
        <dbReference type="PROSITE" id="PS51839"/>
    </source>
</evidence>
<keyword evidence="3" id="KW-0004">4Fe-4S</keyword>
<dbReference type="PROSITE" id="PS00198">
    <property type="entry name" value="4FE4S_FER_1"/>
    <property type="match status" value="1"/>
</dbReference>
<evidence type="ECO:0000256" key="5">
    <source>
        <dbReference type="ARBA" id="ARBA00022723"/>
    </source>
</evidence>
<dbReference type="InterPro" id="IPR017896">
    <property type="entry name" value="4Fe4S_Fe-S-bd"/>
</dbReference>
<dbReference type="OrthoDB" id="9810782at2"/>
<evidence type="ECO:0000256" key="7">
    <source>
        <dbReference type="ARBA" id="ARBA00023002"/>
    </source>
</evidence>
<keyword evidence="9" id="KW-0411">Iron-sulfur</keyword>
<dbReference type="GO" id="GO:0043546">
    <property type="term" value="F:molybdopterin cofactor binding"/>
    <property type="evidence" value="ECO:0007669"/>
    <property type="project" value="InterPro"/>
</dbReference>
<reference evidence="14 15" key="1">
    <citation type="journal article" date="2012" name="J. Bacteriol.">
        <title>Complete genome sequences of Methylophaga sp. strain JAM1 and Methylophaga sp. strain JAM7.</title>
        <authorList>
            <person name="Villeneuve C."/>
            <person name="Martineau C."/>
            <person name="Mauffrey F."/>
            <person name="Villemur R."/>
        </authorList>
    </citation>
    <scope>NUCLEOTIDE SEQUENCE [LARGE SCALE GENOMIC DNA]</scope>
    <source>
        <strain evidence="14 15">JAM7</strain>
    </source>
</reference>
<dbReference type="InterPro" id="IPR006963">
    <property type="entry name" value="Mopterin_OxRdtase_4Fe-4S_dom"/>
</dbReference>
<evidence type="ECO:0000313" key="14">
    <source>
        <dbReference type="EMBL" id="AFJ02615.1"/>
    </source>
</evidence>
<dbReference type="FunFam" id="3.30.70.20:FF:000035">
    <property type="entry name" value="Iron hydrogenase 1"/>
    <property type="match status" value="1"/>
</dbReference>
<dbReference type="PATRIC" id="fig|754477.3.peg.1446"/>
<proteinExistence type="inferred from homology"/>
<feature type="domain" description="4Fe-4S ferredoxin-type" evidence="11">
    <location>
        <begin position="161"/>
        <end position="192"/>
    </location>
</feature>
<dbReference type="InterPro" id="IPR017900">
    <property type="entry name" value="4Fe4S_Fe_S_CS"/>
</dbReference>
<dbReference type="Pfam" id="PF04879">
    <property type="entry name" value="Molybdop_Fe4S4"/>
    <property type="match status" value="1"/>
</dbReference>
<evidence type="ECO:0000256" key="9">
    <source>
        <dbReference type="ARBA" id="ARBA00023014"/>
    </source>
</evidence>
<dbReference type="SUPFAM" id="SSF54292">
    <property type="entry name" value="2Fe-2S ferredoxin-like"/>
    <property type="match status" value="1"/>
</dbReference>
<evidence type="ECO:0000259" key="10">
    <source>
        <dbReference type="PROSITE" id="PS51085"/>
    </source>
</evidence>
<dbReference type="PANTHER" id="PTHR43105:SF14">
    <property type="entry name" value="FORMATE DEHYDROGENASE H"/>
    <property type="match status" value="1"/>
</dbReference>
<dbReference type="FunFam" id="3.10.20.740:FF:000005">
    <property type="entry name" value="NADH:ubiquinone oxidoreductase subunit"/>
    <property type="match status" value="1"/>
</dbReference>
<dbReference type="PROSITE" id="PS00932">
    <property type="entry name" value="MOLYBDOPTERIN_PROK_3"/>
    <property type="match status" value="1"/>
</dbReference>
<dbReference type="KEGG" id="mec:Q7C_1466"/>
<dbReference type="eggNOG" id="COG3383">
    <property type="taxonomic scope" value="Bacteria"/>
</dbReference>
<dbReference type="GO" id="GO:0008863">
    <property type="term" value="F:formate dehydrogenase (NAD+) activity"/>
    <property type="evidence" value="ECO:0007669"/>
    <property type="project" value="InterPro"/>
</dbReference>
<dbReference type="Gene3D" id="2.20.25.90">
    <property type="entry name" value="ADC-like domains"/>
    <property type="match status" value="1"/>
</dbReference>
<comment type="similarity">
    <text evidence="1">Belongs to the complex I 75 kDa subunit family.</text>
</comment>
<dbReference type="STRING" id="754477.Q7C_1466"/>
<dbReference type="InterPro" id="IPR006656">
    <property type="entry name" value="Mopterin_OxRdtase"/>
</dbReference>
<dbReference type="GO" id="GO:0015942">
    <property type="term" value="P:formate metabolic process"/>
    <property type="evidence" value="ECO:0007669"/>
    <property type="project" value="InterPro"/>
</dbReference>
<dbReference type="InterPro" id="IPR001041">
    <property type="entry name" value="2Fe-2S_ferredoxin-type"/>
</dbReference>
<evidence type="ECO:0000313" key="15">
    <source>
        <dbReference type="Proteomes" id="UP000009145"/>
    </source>
</evidence>
<dbReference type="InterPro" id="IPR041924">
    <property type="entry name" value="Formate_Dh-H_N"/>
</dbReference>
<dbReference type="PROSITE" id="PS51085">
    <property type="entry name" value="2FE2S_FER_2"/>
    <property type="match status" value="1"/>
</dbReference>
<organism evidence="14 15">
    <name type="scientific">Methylophaga frappieri (strain ATCC BAA-2434 / DSM 25690 / JAM7)</name>
    <dbReference type="NCBI Taxonomy" id="754477"/>
    <lineage>
        <taxon>Bacteria</taxon>
        <taxon>Pseudomonadati</taxon>
        <taxon>Pseudomonadota</taxon>
        <taxon>Gammaproteobacteria</taxon>
        <taxon>Thiotrichales</taxon>
        <taxon>Piscirickettsiaceae</taxon>
        <taxon>Methylophaga</taxon>
    </lineage>
</organism>
<dbReference type="PROSITE" id="PS51839">
    <property type="entry name" value="4FE4S_HC3"/>
    <property type="match status" value="1"/>
</dbReference>
<dbReference type="Gene3D" id="3.40.50.740">
    <property type="match status" value="1"/>
</dbReference>
<dbReference type="SUPFAM" id="SSF54862">
    <property type="entry name" value="4Fe-4S ferredoxins"/>
    <property type="match status" value="1"/>
</dbReference>
<dbReference type="InterPro" id="IPR009010">
    <property type="entry name" value="Asp_de-COase-like_dom_sf"/>
</dbReference>
<dbReference type="SUPFAM" id="SSF50692">
    <property type="entry name" value="ADC-like"/>
    <property type="match status" value="1"/>
</dbReference>
<dbReference type="PIRSF" id="PIRSF036643">
    <property type="entry name" value="FDH_alpha"/>
    <property type="match status" value="1"/>
</dbReference>
<dbReference type="InterPro" id="IPR006657">
    <property type="entry name" value="MoPterin_dinucl-bd_dom"/>
</dbReference>
<dbReference type="InterPro" id="IPR006655">
    <property type="entry name" value="Mopterin_OxRdtase_prok_CS"/>
</dbReference>
<dbReference type="Gene3D" id="3.10.20.740">
    <property type="match status" value="1"/>
</dbReference>
<dbReference type="FunFam" id="2.20.25.90:FF:000001">
    <property type="entry name" value="Formate dehydrogenase subunit alpha"/>
    <property type="match status" value="1"/>
</dbReference>
<dbReference type="GO" id="GO:0051539">
    <property type="term" value="F:4 iron, 4 sulfur cluster binding"/>
    <property type="evidence" value="ECO:0007669"/>
    <property type="project" value="UniProtKB-KW"/>
</dbReference>
<keyword evidence="6" id="KW-0677">Repeat</keyword>
<protein>
    <submittedName>
        <fullName evidence="14">NAD-dependent formate dehydrogenase alpha subunit</fullName>
    </submittedName>
</protein>
<evidence type="ECO:0000259" key="11">
    <source>
        <dbReference type="PROSITE" id="PS51379"/>
    </source>
</evidence>
<evidence type="ECO:0000256" key="2">
    <source>
        <dbReference type="ARBA" id="ARBA00007023"/>
    </source>
</evidence>
<dbReference type="CDD" id="cd00508">
    <property type="entry name" value="MopB_CT_Fdh-Nap-like"/>
    <property type="match status" value="1"/>
</dbReference>
<dbReference type="PROSITE" id="PS51669">
    <property type="entry name" value="4FE4S_MOW_BIS_MGD"/>
    <property type="match status" value="1"/>
</dbReference>
<dbReference type="GO" id="GO:0051537">
    <property type="term" value="F:2 iron, 2 sulfur cluster binding"/>
    <property type="evidence" value="ECO:0007669"/>
    <property type="project" value="UniProtKB-KW"/>
</dbReference>
<evidence type="ECO:0000256" key="8">
    <source>
        <dbReference type="ARBA" id="ARBA00023004"/>
    </source>
</evidence>
<dbReference type="GO" id="GO:0022904">
    <property type="term" value="P:respiratory electron transport chain"/>
    <property type="evidence" value="ECO:0007669"/>
    <property type="project" value="TreeGrafter"/>
</dbReference>
<feature type="domain" description="4Fe-4S ferredoxin-type" evidence="11">
    <location>
        <begin position="205"/>
        <end position="233"/>
    </location>
</feature>
<sequence>MRVETYNPNKDYGTPPSLSEELITVEIDGVEITVPEGTSVMRAAALADINIPKLCATDNLESFGSCRLCAVQIEGKRGYPASCTTTVEAGMKVTTQNQKLGKLRRNIMELYISDHPLDCLTCPANGNCELQDMAGAVGLRDVRYGYAGENHLESAKDLSNPYFDFDPSKCIVCSRCVRACEEVQGTFALTIDGRGFASVVSPSQHEDFMDSECVSCGACVQACPTSTLMEKSVVEMGQPEHSVVTTCAYCGVGCSFKAEMKGNEVVRMVPYKGGDANHGHSCVKGRFAFGYATHQDRIKSPMIRDAITDAWREVSWEDAIAFAADKLKQIQQKYGRNSIGGITSSRCTNEETYLVQKLVRAAFGNNNTDTCARVCHSPTGYGLKATMGESAGTQNFDSVMKADVVLVIGANPTDAHPVFGSMMRRRLREGAELIVADPRHIDLLDTPHLKSGQHLPLRPGTNVALVNALAHVVVTEGLEDMAFVEKRCDMESYHSWRDFIQDPRHSPEAVEAITGVAAEKLRIAARTYANAPNAAIYYGLGVTEHSQGSTMVMGIANLAMATGNIGREGVGVNPLRGQNNVQGSCDMGSFPHELPGYQHVSNDESRQRFESVWGVSIDNEPGLRIPNMFDAAISGEFKALYVQGEDIAQSDPGTQHVESALKSLECLIVQDLFLNETAKFAHVLLPGSSFLEKDGTFTNAERRINRVRKVMPALAGKEDWQVTMDLSNALGYPMHYNHPSEIMDEIAALTPTFTGVNYKRLDELGSIQWPCNDDHPIGTPTMHEVDFPIGKGQFSVTEYVATDERTNSRFPLLLTTGRILSQYNVGAQTRRTQNQMWHDEDRLDLHPHDAEVRGIKENDWVGITSRAGQTVLRARISEDVLPGVVYTTFHHPGSGANVITTDNSDWATNCPEYKVTAVQVERVSQPSEWQRNFKAFESMQLGLLEAAKEDSVTGRN</sequence>
<dbReference type="GO" id="GO:0016020">
    <property type="term" value="C:membrane"/>
    <property type="evidence" value="ECO:0007669"/>
    <property type="project" value="TreeGrafter"/>
</dbReference>
<dbReference type="GO" id="GO:1990204">
    <property type="term" value="C:oxidoreductase complex"/>
    <property type="evidence" value="ECO:0007669"/>
    <property type="project" value="UniProtKB-ARBA"/>
</dbReference>
<dbReference type="PROSITE" id="PS51379">
    <property type="entry name" value="4FE4S_FER_2"/>
    <property type="match status" value="2"/>
</dbReference>
<dbReference type="CDD" id="cd02753">
    <property type="entry name" value="MopB_Formate-Dh-H"/>
    <property type="match status" value="1"/>
</dbReference>
<dbReference type="GO" id="GO:0046872">
    <property type="term" value="F:metal ion binding"/>
    <property type="evidence" value="ECO:0007669"/>
    <property type="project" value="UniProtKB-KW"/>
</dbReference>
<dbReference type="Gene3D" id="3.30.70.20">
    <property type="match status" value="1"/>
</dbReference>
<dbReference type="Proteomes" id="UP000009145">
    <property type="component" value="Chromosome"/>
</dbReference>
<name>I1YI72_METFJ</name>
<dbReference type="InterPro" id="IPR050123">
    <property type="entry name" value="Prok_molybdopt-oxidoreductase"/>
</dbReference>
<dbReference type="HOGENOM" id="CLU_000422_4_0_6"/>
<evidence type="ECO:0000259" key="12">
    <source>
        <dbReference type="PROSITE" id="PS51669"/>
    </source>
</evidence>
<dbReference type="RefSeq" id="WP_014704035.1">
    <property type="nucleotide sequence ID" value="NC_017856.1"/>
</dbReference>
<dbReference type="Gene3D" id="3.40.228.10">
    <property type="entry name" value="Dimethylsulfoxide Reductase, domain 2"/>
    <property type="match status" value="1"/>
</dbReference>
<accession>I1YI72</accession>
<evidence type="ECO:0000256" key="4">
    <source>
        <dbReference type="ARBA" id="ARBA00022714"/>
    </source>
</evidence>
<dbReference type="Gene3D" id="2.40.40.20">
    <property type="match status" value="1"/>
</dbReference>
<dbReference type="Pfam" id="PF01568">
    <property type="entry name" value="Molydop_binding"/>
    <property type="match status" value="1"/>
</dbReference>
<dbReference type="InterPro" id="IPR019574">
    <property type="entry name" value="NADH_UbQ_OxRdtase_Gsu_4Fe4S-bd"/>
</dbReference>
<feature type="domain" description="2Fe-2S ferredoxin-type" evidence="10">
    <location>
        <begin position="21"/>
        <end position="99"/>
    </location>
</feature>
<dbReference type="CDD" id="cd00207">
    <property type="entry name" value="fer2"/>
    <property type="match status" value="1"/>
</dbReference>
<evidence type="ECO:0000256" key="1">
    <source>
        <dbReference type="ARBA" id="ARBA00005404"/>
    </source>
</evidence>
<keyword evidence="7" id="KW-0560">Oxidoreductase</keyword>
<dbReference type="SMART" id="SM00926">
    <property type="entry name" value="Molybdop_Fe4S4"/>
    <property type="match status" value="1"/>
</dbReference>
<keyword evidence="4" id="KW-0001">2Fe-2S</keyword>
<dbReference type="GO" id="GO:0003954">
    <property type="term" value="F:NADH dehydrogenase activity"/>
    <property type="evidence" value="ECO:0007669"/>
    <property type="project" value="TreeGrafter"/>
</dbReference>
<keyword evidence="5" id="KW-0479">Metal-binding</keyword>
<dbReference type="AlphaFoldDB" id="I1YI72"/>
<feature type="domain" description="4Fe-4S His(Cys)3-ligated-type" evidence="13">
    <location>
        <begin position="99"/>
        <end position="138"/>
    </location>
</feature>
<dbReference type="EMBL" id="CP003380">
    <property type="protein sequence ID" value="AFJ02615.1"/>
    <property type="molecule type" value="Genomic_DNA"/>
</dbReference>
<dbReference type="Pfam" id="PF00384">
    <property type="entry name" value="Molybdopterin"/>
    <property type="match status" value="1"/>
</dbReference>
<dbReference type="NCBIfam" id="TIGR01591">
    <property type="entry name" value="Fdh-alpha"/>
    <property type="match status" value="1"/>
</dbReference>
<dbReference type="SMART" id="SM00929">
    <property type="entry name" value="NADH-G_4Fe-4S_3"/>
    <property type="match status" value="1"/>
</dbReference>
<keyword evidence="15" id="KW-1185">Reference proteome</keyword>
<evidence type="ECO:0000256" key="6">
    <source>
        <dbReference type="ARBA" id="ARBA00022737"/>
    </source>
</evidence>
<keyword evidence="8" id="KW-0408">Iron</keyword>
<dbReference type="Pfam" id="PF13510">
    <property type="entry name" value="Fer2_4"/>
    <property type="match status" value="1"/>
</dbReference>
<dbReference type="Pfam" id="PF10588">
    <property type="entry name" value="NADH-G_4Fe-4S_3"/>
    <property type="match status" value="1"/>
</dbReference>
<dbReference type="InterPro" id="IPR036010">
    <property type="entry name" value="2Fe-2S_ferredoxin-like_sf"/>
</dbReference>
<dbReference type="InterPro" id="IPR006478">
    <property type="entry name" value="Formate_DH_asu"/>
</dbReference>
<dbReference type="PANTHER" id="PTHR43105">
    <property type="entry name" value="RESPIRATORY NITRATE REDUCTASE"/>
    <property type="match status" value="1"/>
</dbReference>